<sequence>MSDQPQLTISRWIWRRLIGELHRRGQERRESGAFLLGVRQGPRASVRDFCCYDELDPSALDDGYVTLHSRGLKALWAQCRARQLDVVADVHTHPGPDTRQSTLDRRHPMVPVDGHIALIVPNFAHTTRWRLDGVGVHEYLENGWRSHVTPQDLLRLSWWP</sequence>
<dbReference type="GO" id="GO:0046872">
    <property type="term" value="F:metal ion binding"/>
    <property type="evidence" value="ECO:0007669"/>
    <property type="project" value="UniProtKB-KW"/>
</dbReference>
<dbReference type="SUPFAM" id="SSF102712">
    <property type="entry name" value="JAB1/MPN domain"/>
    <property type="match status" value="1"/>
</dbReference>
<comment type="caution">
    <text evidence="7">The sequence shown here is derived from an EMBL/GenBank/DDBJ whole genome shotgun (WGS) entry which is preliminary data.</text>
</comment>
<evidence type="ECO:0000313" key="7">
    <source>
        <dbReference type="EMBL" id="THD11267.1"/>
    </source>
</evidence>
<protein>
    <recommendedName>
        <fullName evidence="6">JAB domain-containing protein</fullName>
    </recommendedName>
</protein>
<keyword evidence="1" id="KW-0645">Protease</keyword>
<keyword evidence="5" id="KW-0482">Metalloprotease</keyword>
<dbReference type="EMBL" id="MWQO01000014">
    <property type="protein sequence ID" value="THD11267.1"/>
    <property type="molecule type" value="Genomic_DNA"/>
</dbReference>
<organism evidence="7 8">
    <name type="scientific">Metallibacterium scheffleri</name>
    <dbReference type="NCBI Taxonomy" id="993689"/>
    <lineage>
        <taxon>Bacteria</taxon>
        <taxon>Pseudomonadati</taxon>
        <taxon>Pseudomonadota</taxon>
        <taxon>Gammaproteobacteria</taxon>
        <taxon>Lysobacterales</taxon>
        <taxon>Rhodanobacteraceae</taxon>
        <taxon>Metallibacterium</taxon>
    </lineage>
</organism>
<name>A0A4S3KQE4_9GAMM</name>
<evidence type="ECO:0000256" key="2">
    <source>
        <dbReference type="ARBA" id="ARBA00022723"/>
    </source>
</evidence>
<feature type="domain" description="JAB" evidence="6">
    <location>
        <begin position="22"/>
        <end position="131"/>
    </location>
</feature>
<dbReference type="OrthoDB" id="9103532at2"/>
<keyword evidence="4" id="KW-0862">Zinc</keyword>
<keyword evidence="3" id="KW-0378">Hydrolase</keyword>
<keyword evidence="2" id="KW-0479">Metal-binding</keyword>
<evidence type="ECO:0000256" key="4">
    <source>
        <dbReference type="ARBA" id="ARBA00022833"/>
    </source>
</evidence>
<dbReference type="GO" id="GO:0008237">
    <property type="term" value="F:metallopeptidase activity"/>
    <property type="evidence" value="ECO:0007669"/>
    <property type="project" value="UniProtKB-KW"/>
</dbReference>
<dbReference type="STRING" id="993689.GCA_002077135_00161"/>
<dbReference type="InterPro" id="IPR028090">
    <property type="entry name" value="JAB_dom_prok"/>
</dbReference>
<dbReference type="GO" id="GO:0006508">
    <property type="term" value="P:proteolysis"/>
    <property type="evidence" value="ECO:0007669"/>
    <property type="project" value="UniProtKB-KW"/>
</dbReference>
<keyword evidence="8" id="KW-1185">Reference proteome</keyword>
<dbReference type="Proteomes" id="UP000307749">
    <property type="component" value="Unassembled WGS sequence"/>
</dbReference>
<gene>
    <name evidence="7" type="ORF">B1806_03875</name>
</gene>
<evidence type="ECO:0000259" key="6">
    <source>
        <dbReference type="Pfam" id="PF14464"/>
    </source>
</evidence>
<evidence type="ECO:0000256" key="3">
    <source>
        <dbReference type="ARBA" id="ARBA00022801"/>
    </source>
</evidence>
<dbReference type="Gene3D" id="3.40.140.10">
    <property type="entry name" value="Cytidine Deaminase, domain 2"/>
    <property type="match status" value="1"/>
</dbReference>
<proteinExistence type="predicted"/>
<dbReference type="Pfam" id="PF14464">
    <property type="entry name" value="Prok-JAB"/>
    <property type="match status" value="1"/>
</dbReference>
<dbReference type="AlphaFoldDB" id="A0A4S3KQE4"/>
<reference evidence="7 8" key="1">
    <citation type="submission" date="2017-02" db="EMBL/GenBank/DDBJ databases">
        <title>Whole genome sequencing of Metallibacterium scheffleri DSM 24874 (T).</title>
        <authorList>
            <person name="Kumar S."/>
            <person name="Patil P."/>
            <person name="Patil P.B."/>
        </authorList>
    </citation>
    <scope>NUCLEOTIDE SEQUENCE [LARGE SCALE GENOMIC DNA]</scope>
    <source>
        <strain evidence="7 8">DSM 24874</strain>
    </source>
</reference>
<evidence type="ECO:0000256" key="5">
    <source>
        <dbReference type="ARBA" id="ARBA00023049"/>
    </source>
</evidence>
<evidence type="ECO:0000256" key="1">
    <source>
        <dbReference type="ARBA" id="ARBA00022670"/>
    </source>
</evidence>
<accession>A0A4S3KQE4</accession>
<evidence type="ECO:0000313" key="8">
    <source>
        <dbReference type="Proteomes" id="UP000307749"/>
    </source>
</evidence>